<reference evidence="1 2" key="1">
    <citation type="journal article" date="2008" name="Nature">
        <title>The genome of Laccaria bicolor provides insights into mycorrhizal symbiosis.</title>
        <authorList>
            <person name="Martin F."/>
            <person name="Aerts A."/>
            <person name="Ahren D."/>
            <person name="Brun A."/>
            <person name="Danchin E.G.J."/>
            <person name="Duchaussoy F."/>
            <person name="Gibon J."/>
            <person name="Kohler A."/>
            <person name="Lindquist E."/>
            <person name="Pereda V."/>
            <person name="Salamov A."/>
            <person name="Shapiro H.J."/>
            <person name="Wuyts J."/>
            <person name="Blaudez D."/>
            <person name="Buee M."/>
            <person name="Brokstein P."/>
            <person name="Canbaeck B."/>
            <person name="Cohen D."/>
            <person name="Courty P.E."/>
            <person name="Coutinho P.M."/>
            <person name="Delaruelle C."/>
            <person name="Detter J.C."/>
            <person name="Deveau A."/>
            <person name="DiFazio S."/>
            <person name="Duplessis S."/>
            <person name="Fraissinet-Tachet L."/>
            <person name="Lucic E."/>
            <person name="Frey-Klett P."/>
            <person name="Fourrey C."/>
            <person name="Feussner I."/>
            <person name="Gay G."/>
            <person name="Grimwood J."/>
            <person name="Hoegger P.J."/>
            <person name="Jain P."/>
            <person name="Kilaru S."/>
            <person name="Labbe J."/>
            <person name="Lin Y.C."/>
            <person name="Legue V."/>
            <person name="Le Tacon F."/>
            <person name="Marmeisse R."/>
            <person name="Melayah D."/>
            <person name="Montanini B."/>
            <person name="Muratet M."/>
            <person name="Nehls U."/>
            <person name="Niculita-Hirzel H."/>
            <person name="Oudot-Le Secq M.P."/>
            <person name="Peter M."/>
            <person name="Quesneville H."/>
            <person name="Rajashekar B."/>
            <person name="Reich M."/>
            <person name="Rouhier N."/>
            <person name="Schmutz J."/>
            <person name="Yin T."/>
            <person name="Chalot M."/>
            <person name="Henrissat B."/>
            <person name="Kuees U."/>
            <person name="Lucas S."/>
            <person name="Van de Peer Y."/>
            <person name="Podila G.K."/>
            <person name="Polle A."/>
            <person name="Pukkila P.J."/>
            <person name="Richardson P.M."/>
            <person name="Rouze P."/>
            <person name="Sanders I.R."/>
            <person name="Stajich J.E."/>
            <person name="Tunlid A."/>
            <person name="Tuskan G."/>
            <person name="Grigoriev I.V."/>
        </authorList>
    </citation>
    <scope>NUCLEOTIDE SEQUENCE [LARGE SCALE GENOMIC DNA]</scope>
    <source>
        <strain evidence="2">S238N-H82 / ATCC MYA-4686</strain>
    </source>
</reference>
<dbReference type="KEGG" id="lbc:LACBIDRAFT_300895"/>
<evidence type="ECO:0000313" key="2">
    <source>
        <dbReference type="Proteomes" id="UP000001194"/>
    </source>
</evidence>
<name>B0CQU0_LACBS</name>
<gene>
    <name evidence="1" type="ORF">LACBIDRAFT_300895</name>
</gene>
<evidence type="ECO:0000313" key="1">
    <source>
        <dbReference type="EMBL" id="EDR15697.1"/>
    </source>
</evidence>
<dbReference type="AlphaFoldDB" id="B0CQU0"/>
<dbReference type="InParanoid" id="B0CQU0"/>
<keyword evidence="2" id="KW-1185">Reference proteome</keyword>
<dbReference type="HOGENOM" id="CLU_006358_1_0_1"/>
<dbReference type="EMBL" id="DS547091">
    <property type="protein sequence ID" value="EDR15697.1"/>
    <property type="molecule type" value="Genomic_DNA"/>
</dbReference>
<proteinExistence type="predicted"/>
<dbReference type="GeneID" id="6069610"/>
<dbReference type="STRING" id="486041.B0CQU0"/>
<dbReference type="Proteomes" id="UP000001194">
    <property type="component" value="Unassembled WGS sequence"/>
</dbReference>
<organism evidence="2">
    <name type="scientific">Laccaria bicolor (strain S238N-H82 / ATCC MYA-4686)</name>
    <name type="common">Bicoloured deceiver</name>
    <name type="synonym">Laccaria laccata var. bicolor</name>
    <dbReference type="NCBI Taxonomy" id="486041"/>
    <lineage>
        <taxon>Eukaryota</taxon>
        <taxon>Fungi</taxon>
        <taxon>Dikarya</taxon>
        <taxon>Basidiomycota</taxon>
        <taxon>Agaricomycotina</taxon>
        <taxon>Agaricomycetes</taxon>
        <taxon>Agaricomycetidae</taxon>
        <taxon>Agaricales</taxon>
        <taxon>Agaricineae</taxon>
        <taxon>Hydnangiaceae</taxon>
        <taxon>Laccaria</taxon>
    </lineage>
</organism>
<sequence>MSASDIRSHLYSSLLEARTTDVALRVRGFLESSHGPNSDSLANVDVAFDDANITRSALTGNVSRICIARLYGGGPPLHISPDIIPSTTHPLTPSFPEGIKFDDTPPGQQPATPRFLLSLLATAIYLSIPTVASQALESILKIIGPHTVMSCLNFALGKPIDTFESSGQPRAAGLEQVAVMEYNDDNPGVSSLGLETARMDTVYWNLTHHYGAISDKIGEASACWLARWAKDMLRYEEDVVPKLDDTRPLRLRSQMSPSTLLMSDNNVTSSNSVQPAHVVIWARGGLSSDWVSALVSADTLFVKGEREQYDFACSVVELRRRGGILETEEQVWNKMFEQGIYYANMTTEDLMSISQDISPTTNRPYVSLSVLQAAHWSQSVLRHHIIFRPSVNGTAQSSSPPLSENELGITLATADILDSISNCQTNSSHTGNSELERSYFAVPSDSSLRIGDLRIDISAPEEGTSISMDDLFSFSQSPSGRRSPGHNVVDHRIKVSTTESSFFGLAVSRHSALICCQRDPTGKCRWSPFPPYRFAVEFWDIACLKDKCRLYSHTVWYGGSLFNIYVQILRKKEQHHRLRLCQAPMVRIKDLHTTDHSFPSIFVPTSPVPSHHAPLIRTIPQHSTSDSTTAPPFTPSVSPASSCTLTSGGLVIPSTSTPLTPPQPFRDHRPSVAAYFSVSCASATRSSQTRFTSSPDVFAVNKSWGWKSSSLRMEEYMEVGDLGPRSKEVSLRATVLLGLV</sequence>
<protein>
    <submittedName>
        <fullName evidence="1">Predicted protein</fullName>
    </submittedName>
</protein>
<accession>B0CQU0</accession>
<dbReference type="PANTHER" id="PTHR47369:SF1">
    <property type="entry name" value="BTB_POZ DOMAIN-CONTAINING PROTEIN"/>
    <property type="match status" value="1"/>
</dbReference>
<dbReference type="OrthoDB" id="6359943at2759"/>
<dbReference type="PANTHER" id="PTHR47369">
    <property type="entry name" value="BTB/POZ DOMAIN-CONTAINING PROTEIN"/>
    <property type="match status" value="1"/>
</dbReference>
<dbReference type="RefSeq" id="XP_001873905.1">
    <property type="nucleotide sequence ID" value="XM_001873870.1"/>
</dbReference>